<keyword evidence="3" id="KW-0964">Secreted</keyword>
<dbReference type="InterPro" id="IPR012334">
    <property type="entry name" value="Pectin_lyas_fold"/>
</dbReference>
<comment type="pathway">
    <text evidence="2">Glycan metabolism; pectin degradation; 2-dehydro-3-deoxy-D-gluconate from pectin: step 1/5.</text>
</comment>
<proteinExistence type="predicted"/>
<dbReference type="GO" id="GO:0045490">
    <property type="term" value="P:pectin catabolic process"/>
    <property type="evidence" value="ECO:0007669"/>
    <property type="project" value="UniProtKB-UniPathway"/>
</dbReference>
<feature type="domain" description="Pectinesterase catalytic" evidence="7">
    <location>
        <begin position="66"/>
        <end position="111"/>
    </location>
</feature>
<dbReference type="PANTHER" id="PTHR31707">
    <property type="entry name" value="PECTINESTERASE"/>
    <property type="match status" value="1"/>
</dbReference>
<evidence type="ECO:0000256" key="6">
    <source>
        <dbReference type="SAM" id="Phobius"/>
    </source>
</evidence>
<keyword evidence="4" id="KW-0378">Hydrolase</keyword>
<dbReference type="AlphaFoldDB" id="A0A2Z6MCY6"/>
<evidence type="ECO:0000313" key="9">
    <source>
        <dbReference type="Proteomes" id="UP000242715"/>
    </source>
</evidence>
<dbReference type="Gene3D" id="2.160.20.10">
    <property type="entry name" value="Single-stranded right-handed beta-helix, Pectin lyase-like"/>
    <property type="match status" value="1"/>
</dbReference>
<organism evidence="8 9">
    <name type="scientific">Trifolium subterraneum</name>
    <name type="common">Subterranean clover</name>
    <dbReference type="NCBI Taxonomy" id="3900"/>
    <lineage>
        <taxon>Eukaryota</taxon>
        <taxon>Viridiplantae</taxon>
        <taxon>Streptophyta</taxon>
        <taxon>Embryophyta</taxon>
        <taxon>Tracheophyta</taxon>
        <taxon>Spermatophyta</taxon>
        <taxon>Magnoliopsida</taxon>
        <taxon>eudicotyledons</taxon>
        <taxon>Gunneridae</taxon>
        <taxon>Pentapetalae</taxon>
        <taxon>rosids</taxon>
        <taxon>fabids</taxon>
        <taxon>Fabales</taxon>
        <taxon>Fabaceae</taxon>
        <taxon>Papilionoideae</taxon>
        <taxon>50 kb inversion clade</taxon>
        <taxon>NPAAA clade</taxon>
        <taxon>Hologalegina</taxon>
        <taxon>IRL clade</taxon>
        <taxon>Trifolieae</taxon>
        <taxon>Trifolium</taxon>
    </lineage>
</organism>
<dbReference type="Pfam" id="PF01095">
    <property type="entry name" value="Pectinesterase"/>
    <property type="match status" value="1"/>
</dbReference>
<feature type="transmembrane region" description="Helical" evidence="6">
    <location>
        <begin position="17"/>
        <end position="38"/>
    </location>
</feature>
<evidence type="ECO:0000256" key="2">
    <source>
        <dbReference type="ARBA" id="ARBA00005184"/>
    </source>
</evidence>
<dbReference type="GO" id="GO:0030599">
    <property type="term" value="F:pectinesterase activity"/>
    <property type="evidence" value="ECO:0007669"/>
    <property type="project" value="InterPro"/>
</dbReference>
<keyword evidence="6" id="KW-0812">Transmembrane</keyword>
<keyword evidence="6" id="KW-1133">Transmembrane helix</keyword>
<reference evidence="9" key="1">
    <citation type="journal article" date="2017" name="Front. Plant Sci.">
        <title>Climate Clever Clovers: New Paradigm to Reduce the Environmental Footprint of Ruminants by Breeding Low Methanogenic Forages Utilizing Haplotype Variation.</title>
        <authorList>
            <person name="Kaur P."/>
            <person name="Appels R."/>
            <person name="Bayer P.E."/>
            <person name="Keeble-Gagnere G."/>
            <person name="Wang J."/>
            <person name="Hirakawa H."/>
            <person name="Shirasawa K."/>
            <person name="Vercoe P."/>
            <person name="Stefanova K."/>
            <person name="Durmic Z."/>
            <person name="Nichols P."/>
            <person name="Revell C."/>
            <person name="Isobe S.N."/>
            <person name="Edwards D."/>
            <person name="Erskine W."/>
        </authorList>
    </citation>
    <scope>NUCLEOTIDE SEQUENCE [LARGE SCALE GENOMIC DNA]</scope>
    <source>
        <strain evidence="9">cv. Daliak</strain>
    </source>
</reference>
<gene>
    <name evidence="8" type="ORF">TSUD_198120</name>
</gene>
<dbReference type="InterPro" id="IPR000070">
    <property type="entry name" value="Pectinesterase_cat"/>
</dbReference>
<dbReference type="InterPro" id="IPR011050">
    <property type="entry name" value="Pectin_lyase_fold/virulence"/>
</dbReference>
<keyword evidence="6" id="KW-0472">Membrane</keyword>
<name>A0A2Z6MCY6_TRISU</name>
<evidence type="ECO:0000259" key="7">
    <source>
        <dbReference type="Pfam" id="PF01095"/>
    </source>
</evidence>
<sequence length="145" mass="14974">MAGGAIENENRDQRKKFAILGVSSILLIAMVAAVAVGISNEDAAGGGSGGGVNSAHFMAINVGFENSADTCTYYEYNNIGAGANTAGRVKWPGFKVLAAPEASNYYPGKFFELANSTARDAWIVEAGIPYSIGPQKAGLLSPAPQ</sequence>
<dbReference type="SUPFAM" id="SSF51126">
    <property type="entry name" value="Pectin lyase-like"/>
    <property type="match status" value="1"/>
</dbReference>
<evidence type="ECO:0000313" key="8">
    <source>
        <dbReference type="EMBL" id="GAU11188.1"/>
    </source>
</evidence>
<evidence type="ECO:0000256" key="3">
    <source>
        <dbReference type="ARBA" id="ARBA00022512"/>
    </source>
</evidence>
<protein>
    <recommendedName>
        <fullName evidence="7">Pectinesterase catalytic domain-containing protein</fullName>
    </recommendedName>
</protein>
<evidence type="ECO:0000256" key="5">
    <source>
        <dbReference type="ARBA" id="ARBA00023085"/>
    </source>
</evidence>
<keyword evidence="3" id="KW-0134">Cell wall</keyword>
<comment type="subcellular location">
    <subcellularLocation>
        <location evidence="1">Secreted</location>
        <location evidence="1">Cell wall</location>
    </subcellularLocation>
</comment>
<dbReference type="UniPathway" id="UPA00545">
    <property type="reaction ID" value="UER00823"/>
</dbReference>
<keyword evidence="9" id="KW-1185">Reference proteome</keyword>
<keyword evidence="5" id="KW-0063">Aspartyl esterase</keyword>
<accession>A0A2Z6MCY6</accession>
<dbReference type="EMBL" id="DF973113">
    <property type="protein sequence ID" value="GAU11188.1"/>
    <property type="molecule type" value="Genomic_DNA"/>
</dbReference>
<dbReference type="GO" id="GO:0042545">
    <property type="term" value="P:cell wall modification"/>
    <property type="evidence" value="ECO:0007669"/>
    <property type="project" value="InterPro"/>
</dbReference>
<evidence type="ECO:0000256" key="1">
    <source>
        <dbReference type="ARBA" id="ARBA00004191"/>
    </source>
</evidence>
<evidence type="ECO:0000256" key="4">
    <source>
        <dbReference type="ARBA" id="ARBA00022801"/>
    </source>
</evidence>
<dbReference type="Proteomes" id="UP000242715">
    <property type="component" value="Unassembled WGS sequence"/>
</dbReference>
<dbReference type="OrthoDB" id="10527676at2759"/>